<gene>
    <name evidence="5" type="ORF">SAPINGB_P001410</name>
</gene>
<feature type="compositionally biased region" description="Basic and acidic residues" evidence="4">
    <location>
        <begin position="489"/>
        <end position="498"/>
    </location>
</feature>
<feature type="region of interest" description="Disordered" evidence="4">
    <location>
        <begin position="440"/>
        <end position="461"/>
    </location>
</feature>
<dbReference type="EMBL" id="CABVLU010000001">
    <property type="protein sequence ID" value="VVT46835.1"/>
    <property type="molecule type" value="Genomic_DNA"/>
</dbReference>
<reference evidence="5 6" key="1">
    <citation type="submission" date="2019-09" db="EMBL/GenBank/DDBJ databases">
        <authorList>
            <person name="Brejova B."/>
        </authorList>
    </citation>
    <scope>NUCLEOTIDE SEQUENCE [LARGE SCALE GENOMIC DNA]</scope>
</reference>
<accession>A0A5E8B5L0</accession>
<dbReference type="Pfam" id="PF02671">
    <property type="entry name" value="PAH"/>
    <property type="match status" value="2"/>
</dbReference>
<dbReference type="InterPro" id="IPR003822">
    <property type="entry name" value="PAH"/>
</dbReference>
<dbReference type="AlphaFoldDB" id="A0A5E8B5L0"/>
<name>A0A5E8B5L0_9ASCO</name>
<evidence type="ECO:0000256" key="4">
    <source>
        <dbReference type="SAM" id="MobiDB-lite"/>
    </source>
</evidence>
<evidence type="ECO:0008006" key="7">
    <source>
        <dbReference type="Google" id="ProtNLM"/>
    </source>
</evidence>
<sequence length="529" mass="59848">MSLLKSFNEYPPLVFTNASPYFREIEQEFGDEKQIYYSFLRLIDHYNTGKLTSGQVFVGINVLFKGHDKLILGFNALFPPGYYVGAVRPQSAKQTTLKPIPMACSMRTVKTILDLPISPPVSPAKHQVARRFTKSVEKKLGGDDNEKEGGDNKGRERSEGKAKEGGDDNEEEEELVPTLVIKCTPDRKGKRNASNFGEEKSIFSKRRRLDSFQNINPRQKKEPIKLLETTVTAHPNKPFVCTSLSSPPNYNNTSQTREGPSTTSRLEAKSKDITNPSKKNQLRLFDLKEEPFQQNILGSSDSSTFGKHSAVIFFIVEYIRRVKYHYNKDPEVYAQFLDLLHDYRNGKVPANEAFERVKVLFKRTPSLIKSFQRLLPDHIAQRTKDDKEKREKAEAKKREKEKEKQQSIENKPENKLPAHERRSSTLRFKLITKFGKGAGTVDDRRTLSKRNGGDGGGKKKVDQEVSFGSLEVPVFAPIVNGGSACNPSEKGDCGESSRSENQNDVMKKLKEISTSKDIRQNLKIANILN</sequence>
<dbReference type="SUPFAM" id="SSF47762">
    <property type="entry name" value="PAH2 domain"/>
    <property type="match status" value="2"/>
</dbReference>
<evidence type="ECO:0000256" key="1">
    <source>
        <dbReference type="ARBA" id="ARBA00004123"/>
    </source>
</evidence>
<keyword evidence="6" id="KW-1185">Reference proteome</keyword>
<dbReference type="GeneID" id="43580233"/>
<feature type="region of interest" description="Disordered" evidence="4">
    <location>
        <begin position="238"/>
        <end position="269"/>
    </location>
</feature>
<dbReference type="InterPro" id="IPR039774">
    <property type="entry name" value="Sin3-like"/>
</dbReference>
<dbReference type="Proteomes" id="UP000398389">
    <property type="component" value="Unassembled WGS sequence"/>
</dbReference>
<proteinExistence type="predicted"/>
<evidence type="ECO:0000256" key="3">
    <source>
        <dbReference type="PROSITE-ProRule" id="PRU00810"/>
    </source>
</evidence>
<dbReference type="GO" id="GO:0003714">
    <property type="term" value="F:transcription corepressor activity"/>
    <property type="evidence" value="ECO:0007669"/>
    <property type="project" value="InterPro"/>
</dbReference>
<feature type="region of interest" description="Disordered" evidence="4">
    <location>
        <begin position="135"/>
        <end position="179"/>
    </location>
</feature>
<feature type="region of interest" description="Disordered" evidence="4">
    <location>
        <begin position="480"/>
        <end position="504"/>
    </location>
</feature>
<dbReference type="OrthoDB" id="10265969at2759"/>
<evidence type="ECO:0000256" key="2">
    <source>
        <dbReference type="ARBA" id="ARBA00023242"/>
    </source>
</evidence>
<dbReference type="Gene3D" id="1.20.1160.11">
    <property type="entry name" value="Paired amphipathic helix"/>
    <property type="match status" value="2"/>
</dbReference>
<dbReference type="RefSeq" id="XP_031852024.1">
    <property type="nucleotide sequence ID" value="XM_031996133.1"/>
</dbReference>
<dbReference type="PANTHER" id="PTHR12346">
    <property type="entry name" value="SIN3B-RELATED"/>
    <property type="match status" value="1"/>
</dbReference>
<feature type="region of interest" description="Disordered" evidence="4">
    <location>
        <begin position="379"/>
        <end position="422"/>
    </location>
</feature>
<keyword evidence="2 3" id="KW-0539">Nucleus</keyword>
<comment type="subcellular location">
    <subcellularLocation>
        <location evidence="1 3">Nucleus</location>
    </subcellularLocation>
</comment>
<dbReference type="InterPro" id="IPR036600">
    <property type="entry name" value="PAH_sf"/>
</dbReference>
<evidence type="ECO:0000313" key="5">
    <source>
        <dbReference type="EMBL" id="VVT46835.1"/>
    </source>
</evidence>
<protein>
    <recommendedName>
        <fullName evidence="7">Histone deacetylase interacting domain-containing protein</fullName>
    </recommendedName>
</protein>
<feature type="compositionally biased region" description="Polar residues" evidence="4">
    <location>
        <begin position="242"/>
        <end position="265"/>
    </location>
</feature>
<evidence type="ECO:0000313" key="6">
    <source>
        <dbReference type="Proteomes" id="UP000398389"/>
    </source>
</evidence>
<organism evidence="5 6">
    <name type="scientific">Magnusiomyces paraingens</name>
    <dbReference type="NCBI Taxonomy" id="2606893"/>
    <lineage>
        <taxon>Eukaryota</taxon>
        <taxon>Fungi</taxon>
        <taxon>Dikarya</taxon>
        <taxon>Ascomycota</taxon>
        <taxon>Saccharomycotina</taxon>
        <taxon>Dipodascomycetes</taxon>
        <taxon>Dipodascales</taxon>
        <taxon>Dipodascaceae</taxon>
        <taxon>Magnusiomyces</taxon>
    </lineage>
</organism>
<dbReference type="PROSITE" id="PS51477">
    <property type="entry name" value="PAH"/>
    <property type="match status" value="2"/>
</dbReference>
<feature type="compositionally biased region" description="Basic and acidic residues" evidence="4">
    <location>
        <begin position="135"/>
        <end position="166"/>
    </location>
</feature>
<dbReference type="GO" id="GO:0005634">
    <property type="term" value="C:nucleus"/>
    <property type="evidence" value="ECO:0007669"/>
    <property type="project" value="UniProtKB-SubCell"/>
</dbReference>